<evidence type="ECO:0000256" key="3">
    <source>
        <dbReference type="ARBA" id="ARBA00022512"/>
    </source>
</evidence>
<evidence type="ECO:0000256" key="2">
    <source>
        <dbReference type="ARBA" id="ARBA00008834"/>
    </source>
</evidence>
<evidence type="ECO:0000256" key="10">
    <source>
        <dbReference type="SAM" id="SignalP"/>
    </source>
</evidence>
<sequence length="316" mass="34417">MDSKFLVRATLSLVFILAVLKEAKGTEFNVKNFGAKADGKSDDSRAFTSAWKEVCGSPNPSSLLIPKGKYMVGPTMFQGPCKAPVRFQVQGNVLAPVDLNVFKSQSTWISFQNVDRLTVSGGGSLMAKEHLRCGRRMSVPKIGNVRCQYHQNRDDCVSLGDGNEQITIQKVTCGPGHGISVGSLGKYNNEQPVKGVTVRTCTFTNTMFGVRIKTWPGSPNGVASDMFFEDLVMNNVGTPVLIDQQYCPYGKCLAKVPSRVKISDVSFKSIRGTSTTKVAVKLSCSKSLPCQNVKLSNIDLKYNGGRMAPLRLNVQM</sequence>
<comment type="subcellular location">
    <subcellularLocation>
        <location evidence="1">Secreted</location>
        <location evidence="1">Cell wall</location>
    </subcellularLocation>
</comment>
<gene>
    <name evidence="11" type="ORF">CJ030_MR6G006525</name>
</gene>
<comment type="similarity">
    <text evidence="2 9">Belongs to the glycosyl hydrolase 28 family.</text>
</comment>
<dbReference type="GO" id="GO:0005975">
    <property type="term" value="P:carbohydrate metabolic process"/>
    <property type="evidence" value="ECO:0007669"/>
    <property type="project" value="InterPro"/>
</dbReference>
<evidence type="ECO:0008006" key="13">
    <source>
        <dbReference type="Google" id="ProtNLM"/>
    </source>
</evidence>
<evidence type="ECO:0000256" key="8">
    <source>
        <dbReference type="PROSITE-ProRule" id="PRU10052"/>
    </source>
</evidence>
<evidence type="ECO:0000256" key="7">
    <source>
        <dbReference type="ARBA" id="ARBA00023316"/>
    </source>
</evidence>
<feature type="active site" evidence="8">
    <location>
        <position position="177"/>
    </location>
</feature>
<proteinExistence type="inferred from homology"/>
<dbReference type="AlphaFoldDB" id="A0A6A1V769"/>
<dbReference type="InterPro" id="IPR000743">
    <property type="entry name" value="Glyco_hydro_28"/>
</dbReference>
<dbReference type="InterPro" id="IPR011050">
    <property type="entry name" value="Pectin_lyase_fold/virulence"/>
</dbReference>
<evidence type="ECO:0000256" key="4">
    <source>
        <dbReference type="ARBA" id="ARBA00022525"/>
    </source>
</evidence>
<dbReference type="PANTHER" id="PTHR31375">
    <property type="match status" value="1"/>
</dbReference>
<dbReference type="PROSITE" id="PS00502">
    <property type="entry name" value="POLYGALACTURONASE"/>
    <property type="match status" value="1"/>
</dbReference>
<name>A0A6A1V769_9ROSI</name>
<dbReference type="GO" id="GO:0071555">
    <property type="term" value="P:cell wall organization"/>
    <property type="evidence" value="ECO:0007669"/>
    <property type="project" value="UniProtKB-KW"/>
</dbReference>
<evidence type="ECO:0000256" key="1">
    <source>
        <dbReference type="ARBA" id="ARBA00004191"/>
    </source>
</evidence>
<dbReference type="EMBL" id="RXIC02000024">
    <property type="protein sequence ID" value="KAB1208664.1"/>
    <property type="molecule type" value="Genomic_DNA"/>
</dbReference>
<organism evidence="11 12">
    <name type="scientific">Morella rubra</name>
    <name type="common">Chinese bayberry</name>
    <dbReference type="NCBI Taxonomy" id="262757"/>
    <lineage>
        <taxon>Eukaryota</taxon>
        <taxon>Viridiplantae</taxon>
        <taxon>Streptophyta</taxon>
        <taxon>Embryophyta</taxon>
        <taxon>Tracheophyta</taxon>
        <taxon>Spermatophyta</taxon>
        <taxon>Magnoliopsida</taxon>
        <taxon>eudicotyledons</taxon>
        <taxon>Gunneridae</taxon>
        <taxon>Pentapetalae</taxon>
        <taxon>rosids</taxon>
        <taxon>fabids</taxon>
        <taxon>Fagales</taxon>
        <taxon>Myricaceae</taxon>
        <taxon>Morella</taxon>
    </lineage>
</organism>
<keyword evidence="3" id="KW-0134">Cell wall</keyword>
<dbReference type="Gene3D" id="2.160.20.10">
    <property type="entry name" value="Single-stranded right-handed beta-helix, Pectin lyase-like"/>
    <property type="match status" value="2"/>
</dbReference>
<reference evidence="11 12" key="1">
    <citation type="journal article" date="2019" name="Plant Biotechnol. J.">
        <title>The red bayberry genome and genetic basis of sex determination.</title>
        <authorList>
            <person name="Jia H.M."/>
            <person name="Jia H.J."/>
            <person name="Cai Q.L."/>
            <person name="Wang Y."/>
            <person name="Zhao H.B."/>
            <person name="Yang W.F."/>
            <person name="Wang G.Y."/>
            <person name="Li Y.H."/>
            <person name="Zhan D.L."/>
            <person name="Shen Y.T."/>
            <person name="Niu Q.F."/>
            <person name="Chang L."/>
            <person name="Qiu J."/>
            <person name="Zhao L."/>
            <person name="Xie H.B."/>
            <person name="Fu W.Y."/>
            <person name="Jin J."/>
            <person name="Li X.W."/>
            <person name="Jiao Y."/>
            <person name="Zhou C.C."/>
            <person name="Tu T."/>
            <person name="Chai C.Y."/>
            <person name="Gao J.L."/>
            <person name="Fan L.J."/>
            <person name="van de Weg E."/>
            <person name="Wang J.Y."/>
            <person name="Gao Z.S."/>
        </authorList>
    </citation>
    <scope>NUCLEOTIDE SEQUENCE [LARGE SCALE GENOMIC DNA]</scope>
    <source>
        <tissue evidence="11">Leaves</tissue>
    </source>
</reference>
<dbReference type="Proteomes" id="UP000516437">
    <property type="component" value="Chromosome 6"/>
</dbReference>
<dbReference type="GO" id="GO:0004650">
    <property type="term" value="F:polygalacturonase activity"/>
    <property type="evidence" value="ECO:0007669"/>
    <property type="project" value="InterPro"/>
</dbReference>
<feature type="chain" id="PRO_5025597403" description="Exopolygalacturonase" evidence="10">
    <location>
        <begin position="26"/>
        <end position="316"/>
    </location>
</feature>
<keyword evidence="7" id="KW-0961">Cell wall biogenesis/degradation</keyword>
<dbReference type="SUPFAM" id="SSF51126">
    <property type="entry name" value="Pectin lyase-like"/>
    <property type="match status" value="1"/>
</dbReference>
<keyword evidence="4" id="KW-0964">Secreted</keyword>
<feature type="signal peptide" evidence="10">
    <location>
        <begin position="1"/>
        <end position="25"/>
    </location>
</feature>
<dbReference type="Pfam" id="PF00295">
    <property type="entry name" value="Glyco_hydro_28"/>
    <property type="match status" value="2"/>
</dbReference>
<evidence type="ECO:0000256" key="6">
    <source>
        <dbReference type="ARBA" id="ARBA00023295"/>
    </source>
</evidence>
<keyword evidence="6 9" id="KW-0326">Glycosidase</keyword>
<comment type="caution">
    <text evidence="11">The sequence shown here is derived from an EMBL/GenBank/DDBJ whole genome shotgun (WGS) entry which is preliminary data.</text>
</comment>
<dbReference type="InterPro" id="IPR012334">
    <property type="entry name" value="Pectin_lyas_fold"/>
</dbReference>
<dbReference type="OrthoDB" id="187139at2759"/>
<evidence type="ECO:0000313" key="11">
    <source>
        <dbReference type="EMBL" id="KAB1208664.1"/>
    </source>
</evidence>
<evidence type="ECO:0000256" key="5">
    <source>
        <dbReference type="ARBA" id="ARBA00022801"/>
    </source>
</evidence>
<keyword evidence="10" id="KW-0732">Signal</keyword>
<protein>
    <recommendedName>
        <fullName evidence="13">Exopolygalacturonase</fullName>
    </recommendedName>
</protein>
<evidence type="ECO:0000313" key="12">
    <source>
        <dbReference type="Proteomes" id="UP000516437"/>
    </source>
</evidence>
<evidence type="ECO:0000256" key="9">
    <source>
        <dbReference type="RuleBase" id="RU361169"/>
    </source>
</evidence>
<keyword evidence="5 9" id="KW-0378">Hydrolase</keyword>
<accession>A0A6A1V769</accession>
<keyword evidence="12" id="KW-1185">Reference proteome</keyword>